<dbReference type="PROSITE" id="PS51257">
    <property type="entry name" value="PROKAR_LIPOPROTEIN"/>
    <property type="match status" value="1"/>
</dbReference>
<dbReference type="Proteomes" id="UP001595886">
    <property type="component" value="Unassembled WGS sequence"/>
</dbReference>
<comment type="caution">
    <text evidence="1">The sequence shown here is derived from an EMBL/GenBank/DDBJ whole genome shotgun (WGS) entry which is preliminary data.</text>
</comment>
<gene>
    <name evidence="1" type="ORF">ACFO6Q_01595</name>
</gene>
<dbReference type="RefSeq" id="WP_380018730.1">
    <property type="nucleotide sequence ID" value="NZ_JBHSHD010000002.1"/>
</dbReference>
<evidence type="ECO:0000313" key="1">
    <source>
        <dbReference type="EMBL" id="MFC4818995.1"/>
    </source>
</evidence>
<name>A0ABV9QNU3_9GAMM</name>
<protein>
    <submittedName>
        <fullName evidence="1">Uncharacterized protein</fullName>
    </submittedName>
</protein>
<dbReference type="EMBL" id="JBHSHD010000002">
    <property type="protein sequence ID" value="MFC4818995.1"/>
    <property type="molecule type" value="Genomic_DNA"/>
</dbReference>
<organism evidence="1 2">
    <name type="scientific">Dokdonella ginsengisoli</name>
    <dbReference type="NCBI Taxonomy" id="363846"/>
    <lineage>
        <taxon>Bacteria</taxon>
        <taxon>Pseudomonadati</taxon>
        <taxon>Pseudomonadota</taxon>
        <taxon>Gammaproteobacteria</taxon>
        <taxon>Lysobacterales</taxon>
        <taxon>Rhodanobacteraceae</taxon>
        <taxon>Dokdonella</taxon>
    </lineage>
</organism>
<reference evidence="2" key="1">
    <citation type="journal article" date="2019" name="Int. J. Syst. Evol. Microbiol.">
        <title>The Global Catalogue of Microorganisms (GCM) 10K type strain sequencing project: providing services to taxonomists for standard genome sequencing and annotation.</title>
        <authorList>
            <consortium name="The Broad Institute Genomics Platform"/>
            <consortium name="The Broad Institute Genome Sequencing Center for Infectious Disease"/>
            <person name="Wu L."/>
            <person name="Ma J."/>
        </authorList>
    </citation>
    <scope>NUCLEOTIDE SEQUENCE [LARGE SCALE GENOMIC DNA]</scope>
    <source>
        <strain evidence="2">CCUG 30340</strain>
    </source>
</reference>
<sequence length="102" mass="11350">MSRFTIVRMICAGILLSICFVLSGCATSLPRQSYNREANAAVKRIRVLPMQGSQMRTFVMNNPGYSFGLVGILIAEANQAPKTDWLRAQVRSEGFDYAAVFR</sequence>
<proteinExistence type="predicted"/>
<accession>A0ABV9QNU3</accession>
<evidence type="ECO:0000313" key="2">
    <source>
        <dbReference type="Proteomes" id="UP001595886"/>
    </source>
</evidence>
<keyword evidence="2" id="KW-1185">Reference proteome</keyword>